<keyword evidence="1" id="KW-0812">Transmembrane</keyword>
<dbReference type="EMBL" id="AP022593">
    <property type="protein sequence ID" value="BBY51100.1"/>
    <property type="molecule type" value="Genomic_DNA"/>
</dbReference>
<geneLocation type="plasmid" evidence="3">
    <name>pjcm18538 dna</name>
</geneLocation>
<evidence type="ECO:0000256" key="1">
    <source>
        <dbReference type="SAM" id="Phobius"/>
    </source>
</evidence>
<dbReference type="Proteomes" id="UP000467428">
    <property type="component" value="Chromosome"/>
</dbReference>
<sequence length="106" mass="11370">MTSSSGSPAPKRFSLFDIRNIIGALLAIYGVLLTIAGFVPSILGEYTDPAAEGNRVDLYVGTDANWWVGLILLAVAAMFFAWAVIRPVVPIEPDAAEAAAERPREH</sequence>
<reference evidence="2 3" key="1">
    <citation type="journal article" date="2019" name="Emerg. Microbes Infect.">
        <title>Comprehensive subspecies identification of 175 nontuberculous mycobacteria species based on 7547 genomic profiles.</title>
        <authorList>
            <person name="Matsumoto Y."/>
            <person name="Kinjo T."/>
            <person name="Motooka D."/>
            <person name="Nabeya D."/>
            <person name="Jung N."/>
            <person name="Uechi K."/>
            <person name="Horii T."/>
            <person name="Iida T."/>
            <person name="Fujita J."/>
            <person name="Nakamura S."/>
        </authorList>
    </citation>
    <scope>NUCLEOTIDE SEQUENCE [LARGE SCALE GENOMIC DNA]</scope>
    <source>
        <strain evidence="2 3">JCM 18538</strain>
    </source>
</reference>
<feature type="transmembrane region" description="Helical" evidence="1">
    <location>
        <begin position="21"/>
        <end position="44"/>
    </location>
</feature>
<evidence type="ECO:0000313" key="3">
    <source>
        <dbReference type="Proteomes" id="UP000467428"/>
    </source>
</evidence>
<accession>A0A7I7S3S6</accession>
<name>A0A7I7S3S6_9MYCO</name>
<keyword evidence="3" id="KW-1185">Reference proteome</keyword>
<keyword evidence="1" id="KW-0472">Membrane</keyword>
<evidence type="ECO:0000313" key="2">
    <source>
        <dbReference type="EMBL" id="BBY51100.1"/>
    </source>
</evidence>
<dbReference type="KEGG" id="marz:MARA_45680"/>
<dbReference type="RefSeq" id="WP_163921166.1">
    <property type="nucleotide sequence ID" value="NZ_AP022593.1"/>
</dbReference>
<protein>
    <submittedName>
        <fullName evidence="2">Uncharacterized protein</fullName>
    </submittedName>
</protein>
<gene>
    <name evidence="2" type="ORF">MARA_45680</name>
</gene>
<keyword evidence="1" id="KW-1133">Transmembrane helix</keyword>
<organism evidence="2 3">
    <name type="scientific">Mycolicibacterium arabiense</name>
    <dbReference type="NCBI Taxonomy" id="1286181"/>
    <lineage>
        <taxon>Bacteria</taxon>
        <taxon>Bacillati</taxon>
        <taxon>Actinomycetota</taxon>
        <taxon>Actinomycetes</taxon>
        <taxon>Mycobacteriales</taxon>
        <taxon>Mycobacteriaceae</taxon>
        <taxon>Mycolicibacterium</taxon>
    </lineage>
</organism>
<dbReference type="AlphaFoldDB" id="A0A7I7S3S6"/>
<proteinExistence type="predicted"/>
<feature type="transmembrane region" description="Helical" evidence="1">
    <location>
        <begin position="64"/>
        <end position="85"/>
    </location>
</feature>